<feature type="compositionally biased region" description="Polar residues" evidence="1">
    <location>
        <begin position="83"/>
        <end position="116"/>
    </location>
</feature>
<sequence>MLKLIVFCIIIGTSLAYDVHLVVAEKQAIPHYTRHGYDYQHINLQPNRPRALSEPSSGFGGQGFQRPAFQPQRFERQPIEPQGFSQPVRQTRFFQLGDSSRPQLSSRFGSFGSRQP</sequence>
<evidence type="ECO:0000313" key="3">
    <source>
        <dbReference type="EMBL" id="KFM65257.1"/>
    </source>
</evidence>
<feature type="region of interest" description="Disordered" evidence="1">
    <location>
        <begin position="47"/>
        <end position="116"/>
    </location>
</feature>
<dbReference type="Proteomes" id="UP000054359">
    <property type="component" value="Unassembled WGS sequence"/>
</dbReference>
<proteinExistence type="predicted"/>
<feature type="signal peptide" evidence="2">
    <location>
        <begin position="1"/>
        <end position="16"/>
    </location>
</feature>
<protein>
    <recommendedName>
        <fullName evidence="5">Hymenoptaecin</fullName>
    </recommendedName>
</protein>
<feature type="non-terminal residue" evidence="3">
    <location>
        <position position="116"/>
    </location>
</feature>
<gene>
    <name evidence="3" type="ORF">X975_10914</name>
</gene>
<dbReference type="AlphaFoldDB" id="A0A087TJG8"/>
<dbReference type="OrthoDB" id="6415399at2759"/>
<evidence type="ECO:0000313" key="4">
    <source>
        <dbReference type="Proteomes" id="UP000054359"/>
    </source>
</evidence>
<organism evidence="3 4">
    <name type="scientific">Stegodyphus mimosarum</name>
    <name type="common">African social velvet spider</name>
    <dbReference type="NCBI Taxonomy" id="407821"/>
    <lineage>
        <taxon>Eukaryota</taxon>
        <taxon>Metazoa</taxon>
        <taxon>Ecdysozoa</taxon>
        <taxon>Arthropoda</taxon>
        <taxon>Chelicerata</taxon>
        <taxon>Arachnida</taxon>
        <taxon>Araneae</taxon>
        <taxon>Araneomorphae</taxon>
        <taxon>Entelegynae</taxon>
        <taxon>Eresoidea</taxon>
        <taxon>Eresidae</taxon>
        <taxon>Stegodyphus</taxon>
    </lineage>
</organism>
<feature type="chain" id="PRO_5001829689" description="Hymenoptaecin" evidence="2">
    <location>
        <begin position="17"/>
        <end position="116"/>
    </location>
</feature>
<evidence type="ECO:0000256" key="2">
    <source>
        <dbReference type="SAM" id="SignalP"/>
    </source>
</evidence>
<evidence type="ECO:0008006" key="5">
    <source>
        <dbReference type="Google" id="ProtNLM"/>
    </source>
</evidence>
<evidence type="ECO:0000256" key="1">
    <source>
        <dbReference type="SAM" id="MobiDB-lite"/>
    </source>
</evidence>
<keyword evidence="2" id="KW-0732">Signal</keyword>
<name>A0A087TJG8_STEMI</name>
<reference evidence="3 4" key="1">
    <citation type="submission" date="2013-11" db="EMBL/GenBank/DDBJ databases">
        <title>Genome sequencing of Stegodyphus mimosarum.</title>
        <authorList>
            <person name="Bechsgaard J."/>
        </authorList>
    </citation>
    <scope>NUCLEOTIDE SEQUENCE [LARGE SCALE GENOMIC DNA]</scope>
</reference>
<dbReference type="EMBL" id="KK115496">
    <property type="protein sequence ID" value="KFM65257.1"/>
    <property type="molecule type" value="Genomic_DNA"/>
</dbReference>
<accession>A0A087TJG8</accession>
<keyword evidence="4" id="KW-1185">Reference proteome</keyword>